<gene>
    <name evidence="1" type="ORF">AAQM_0500</name>
</gene>
<proteinExistence type="predicted"/>
<dbReference type="AlphaFoldDB" id="A0AAE7B0M7"/>
<dbReference type="Proteomes" id="UP000502065">
    <property type="component" value="Chromosome"/>
</dbReference>
<dbReference type="EMBL" id="CP030944">
    <property type="protein sequence ID" value="QKE25273.1"/>
    <property type="molecule type" value="Genomic_DNA"/>
</dbReference>
<keyword evidence="2" id="KW-1185">Reference proteome</keyword>
<dbReference type="KEGG" id="aaqi:AAQM_0500"/>
<evidence type="ECO:0008006" key="3">
    <source>
        <dbReference type="Google" id="ProtNLM"/>
    </source>
</evidence>
<sequence>MFRKLILSTILSTLVYSSPLKLNDKISNFSLTDQFDKIYTITSDVSTIVITFEKETLNSINDFLSKKEKDFLERNNAIFIANISCWPNIFTRMFTLPKLRDYKYSILLIYDEKSAKFLEVENKITVYSIENGIVKNIRYLNSIFELEEILK</sequence>
<evidence type="ECO:0000313" key="1">
    <source>
        <dbReference type="EMBL" id="QKE25273.1"/>
    </source>
</evidence>
<dbReference type="RefSeq" id="WP_129094166.1">
    <property type="nucleotide sequence ID" value="NZ_CBCSAE010000001.1"/>
</dbReference>
<protein>
    <recommendedName>
        <fullName evidence="3">FAD/FMN-containing dehydrogenase</fullName>
    </recommendedName>
</protein>
<accession>A0AAE7B0M7</accession>
<name>A0AAE7B0M7_9BACT</name>
<evidence type="ECO:0000313" key="2">
    <source>
        <dbReference type="Proteomes" id="UP000502065"/>
    </source>
</evidence>
<organism evidence="1 2">
    <name type="scientific">Arcobacter aquimarinus</name>
    <dbReference type="NCBI Taxonomy" id="1315211"/>
    <lineage>
        <taxon>Bacteria</taxon>
        <taxon>Pseudomonadati</taxon>
        <taxon>Campylobacterota</taxon>
        <taxon>Epsilonproteobacteria</taxon>
        <taxon>Campylobacterales</taxon>
        <taxon>Arcobacteraceae</taxon>
        <taxon>Arcobacter</taxon>
    </lineage>
</organism>
<reference evidence="1 2" key="1">
    <citation type="submission" date="2018-07" db="EMBL/GenBank/DDBJ databases">
        <title>Identification of phenol metabolism pathways in Arcobacter.</title>
        <authorList>
            <person name="Miller W.G."/>
            <person name="Yee E."/>
            <person name="Bono J.L."/>
        </authorList>
    </citation>
    <scope>NUCLEOTIDE SEQUENCE [LARGE SCALE GENOMIC DNA]</scope>
    <source>
        <strain evidence="1 2">W63</strain>
    </source>
</reference>